<organism evidence="1 2">
    <name type="scientific">Rhizobium ruizarguesonis</name>
    <dbReference type="NCBI Taxonomy" id="2081791"/>
    <lineage>
        <taxon>Bacteria</taxon>
        <taxon>Pseudomonadati</taxon>
        <taxon>Pseudomonadota</taxon>
        <taxon>Alphaproteobacteria</taxon>
        <taxon>Hyphomicrobiales</taxon>
        <taxon>Rhizobiaceae</taxon>
        <taxon>Rhizobium/Agrobacterium group</taxon>
        <taxon>Rhizobium</taxon>
    </lineage>
</organism>
<dbReference type="EMBL" id="CP171853">
    <property type="protein sequence ID" value="XKM42810.1"/>
    <property type="molecule type" value="Genomic_DNA"/>
</dbReference>
<accession>A0ACD5EV36</accession>
<sequence length="87" mass="10255">MGTWPDVRNRLNRLLRGWSTYFGYGSRLPAYRAVDNHVYERVRNFLTRRHKVAGRGSHRFSDDYVFGEGGVLRLRRVHIGPPPRAMR</sequence>
<gene>
    <name evidence="1" type="ORF">A4U53_017935</name>
</gene>
<reference evidence="1" key="1">
    <citation type="submission" date="2024-10" db="EMBL/GenBank/DDBJ databases">
        <title>Strain of Rhizobium-related bacteria isolated fromm roots of Vavilovia formosa.</title>
        <authorList>
            <person name="Kimeklis A."/>
            <person name="Afonin A."/>
        </authorList>
    </citation>
    <scope>NUCLEOTIDE SEQUENCE</scope>
    <source>
        <strain evidence="1">Vaf-46</strain>
    </source>
</reference>
<name>A0ACD5EV36_9HYPH</name>
<proteinExistence type="predicted"/>
<protein>
    <submittedName>
        <fullName evidence="1">Group II intron maturase-specific domain-containing protein</fullName>
    </submittedName>
</protein>
<evidence type="ECO:0000313" key="2">
    <source>
        <dbReference type="Proteomes" id="UP000078465"/>
    </source>
</evidence>
<dbReference type="Proteomes" id="UP000078465">
    <property type="component" value="Chromosome"/>
</dbReference>
<evidence type="ECO:0000313" key="1">
    <source>
        <dbReference type="EMBL" id="XKM42810.1"/>
    </source>
</evidence>